<evidence type="ECO:0000256" key="10">
    <source>
        <dbReference type="RuleBase" id="RU000611"/>
    </source>
</evidence>
<dbReference type="InterPro" id="IPR016305">
    <property type="entry name" value="Mannose-6-P_Isomerase"/>
</dbReference>
<evidence type="ECO:0000259" key="13">
    <source>
        <dbReference type="Pfam" id="PF01238"/>
    </source>
</evidence>
<dbReference type="SUPFAM" id="SSF51182">
    <property type="entry name" value="RmlC-like cupins"/>
    <property type="match status" value="1"/>
</dbReference>
<evidence type="ECO:0000256" key="5">
    <source>
        <dbReference type="ARBA" id="ARBA00022723"/>
    </source>
</evidence>
<feature type="domain" description="Phosphomannose isomerase type I helical insertion" evidence="15">
    <location>
        <begin position="167"/>
        <end position="253"/>
    </location>
</feature>
<dbReference type="PRINTS" id="PR00714">
    <property type="entry name" value="MAN6PISMRASE"/>
</dbReference>
<dbReference type="Pfam" id="PF20511">
    <property type="entry name" value="PMI_typeI_cat"/>
    <property type="match status" value="1"/>
</dbReference>
<accession>A0A085NE59</accession>
<dbReference type="GO" id="GO:0008270">
    <property type="term" value="F:zinc ion binding"/>
    <property type="evidence" value="ECO:0007669"/>
    <property type="project" value="InterPro"/>
</dbReference>
<feature type="domain" description="Phosphomannose isomerase type I catalytic" evidence="14">
    <location>
        <begin position="1"/>
        <end position="151"/>
    </location>
</feature>
<dbReference type="PROSITE" id="PS00965">
    <property type="entry name" value="PMI_I_1"/>
    <property type="match status" value="1"/>
</dbReference>
<evidence type="ECO:0000313" key="18">
    <source>
        <dbReference type="Proteomes" id="UP000030764"/>
    </source>
</evidence>
<dbReference type="GO" id="GO:0005975">
    <property type="term" value="P:carbohydrate metabolic process"/>
    <property type="evidence" value="ECO:0007669"/>
    <property type="project" value="InterPro"/>
</dbReference>
<sequence>MIRLKAAHQTYEWGKLGNESKVATMLSAGDRSISIDPNSPYAELWMGTHPKGSSLIASTGQPLSAWLADHVNDAGENLKRTIDANKKQLDLPFLFKVLSVNKALSIQVHPNKDEAVLLHKKDPKNYPDPNHKPEMAIALTPFELLCSFRPLEEILQNLDATPELVALVGNDCVAQLRQAAGADVPENKRKEALKICFSNMMTQSEQRVAAEMDKLLKRTSATNGSIGLVKAELLHRLNKHFPRDVGCWAPFFLNHFWLQPGEAVFLGANEAHAYLSGDCIECMACSDNTVRAGLTPKFKDVQNLCRMLTYRMVSPKEIKLTPKQDTSKYLTTYDPPVKEFCVRRIEVPRKENYVLDALNTCSIILVVEGCADVAEADVQELTSGFIGLLPAKMSLKITVKTAPLVMFQSFAKD</sequence>
<feature type="binding site" evidence="9">
    <location>
        <position position="272"/>
    </location>
    <ligand>
        <name>Zn(2+)</name>
        <dbReference type="ChEBI" id="CHEBI:29105"/>
    </ligand>
</feature>
<evidence type="ECO:0000256" key="1">
    <source>
        <dbReference type="ARBA" id="ARBA00000757"/>
    </source>
</evidence>
<dbReference type="PIRSF" id="PIRSF001480">
    <property type="entry name" value="Mannose-6-phosphate_isomerase"/>
    <property type="match status" value="1"/>
</dbReference>
<comment type="similarity">
    <text evidence="3 11">Belongs to the mannose-6-phosphate isomerase type 1 family.</text>
</comment>
<dbReference type="Gene3D" id="1.10.441.10">
    <property type="entry name" value="Phosphomannose Isomerase, domain 2"/>
    <property type="match status" value="1"/>
</dbReference>
<dbReference type="InterPro" id="IPR014710">
    <property type="entry name" value="RmlC-like_jellyroll"/>
</dbReference>
<proteinExistence type="inferred from homology"/>
<evidence type="ECO:0000256" key="6">
    <source>
        <dbReference type="ARBA" id="ARBA00022833"/>
    </source>
</evidence>
<evidence type="ECO:0000313" key="17">
    <source>
        <dbReference type="EMBL" id="KFD67755.1"/>
    </source>
</evidence>
<dbReference type="GO" id="GO:0009298">
    <property type="term" value="P:GDP-mannose biosynthetic process"/>
    <property type="evidence" value="ECO:0007669"/>
    <property type="project" value="UniProtKB-UniPathway"/>
</dbReference>
<evidence type="ECO:0000256" key="7">
    <source>
        <dbReference type="ARBA" id="ARBA00023235"/>
    </source>
</evidence>
<dbReference type="CDD" id="cd07011">
    <property type="entry name" value="cupin_PMI_type_I_N"/>
    <property type="match status" value="1"/>
</dbReference>
<feature type="domain" description="Phosphomannose isomerase type I C-terminal" evidence="13">
    <location>
        <begin position="333"/>
        <end position="371"/>
    </location>
</feature>
<dbReference type="Proteomes" id="UP000030764">
    <property type="component" value="Unassembled WGS sequence"/>
</dbReference>
<evidence type="ECO:0000256" key="2">
    <source>
        <dbReference type="ARBA" id="ARBA00004666"/>
    </source>
</evidence>
<dbReference type="InterPro" id="IPR046458">
    <property type="entry name" value="PMI_typeI_hel"/>
</dbReference>
<evidence type="ECO:0000256" key="3">
    <source>
        <dbReference type="ARBA" id="ARBA00010772"/>
    </source>
</evidence>
<evidence type="ECO:0000256" key="4">
    <source>
        <dbReference type="ARBA" id="ARBA00011956"/>
    </source>
</evidence>
<dbReference type="InterPro" id="IPR046456">
    <property type="entry name" value="PMI_typeI_C"/>
</dbReference>
<dbReference type="GO" id="GO:0004476">
    <property type="term" value="F:mannose-6-phosphate isomerase activity"/>
    <property type="evidence" value="ECO:0007669"/>
    <property type="project" value="UniProtKB-EC"/>
</dbReference>
<comment type="catalytic activity">
    <reaction evidence="1 10">
        <text>D-mannose 6-phosphate = D-fructose 6-phosphate</text>
        <dbReference type="Rhea" id="RHEA:12356"/>
        <dbReference type="ChEBI" id="CHEBI:58735"/>
        <dbReference type="ChEBI" id="CHEBI:61527"/>
        <dbReference type="EC" id="5.3.1.8"/>
    </reaction>
</comment>
<reference evidence="17 18" key="1">
    <citation type="journal article" date="2014" name="Nat. Genet.">
        <title>Genome and transcriptome of the porcine whipworm Trichuris suis.</title>
        <authorList>
            <person name="Jex A.R."/>
            <person name="Nejsum P."/>
            <person name="Schwarz E.M."/>
            <person name="Hu L."/>
            <person name="Young N.D."/>
            <person name="Hall R.S."/>
            <person name="Korhonen P.K."/>
            <person name="Liao S."/>
            <person name="Thamsborg S."/>
            <person name="Xia J."/>
            <person name="Xu P."/>
            <person name="Wang S."/>
            <person name="Scheerlinck J.P."/>
            <person name="Hofmann A."/>
            <person name="Sternberg P.W."/>
            <person name="Wang J."/>
            <person name="Gasser R.B."/>
        </authorList>
    </citation>
    <scope>NUCLEOTIDE SEQUENCE [LARGE SCALE GENOMIC DNA]</scope>
    <source>
        <strain evidence="17">DCEP-RM93F</strain>
        <strain evidence="16">DCEP-RM93M</strain>
    </source>
</reference>
<evidence type="ECO:0000259" key="14">
    <source>
        <dbReference type="Pfam" id="PF20511"/>
    </source>
</evidence>
<dbReference type="InterPro" id="IPR018050">
    <property type="entry name" value="Pmannose_isomerase-type1_CS"/>
</dbReference>
<dbReference type="AlphaFoldDB" id="A0A085NE59"/>
<evidence type="ECO:0000256" key="9">
    <source>
        <dbReference type="PIRSR" id="PIRSR001480-2"/>
    </source>
</evidence>
<dbReference type="EMBL" id="KL363237">
    <property type="protein sequence ID" value="KFD51617.1"/>
    <property type="molecule type" value="Genomic_DNA"/>
</dbReference>
<keyword evidence="7 10" id="KW-0413">Isomerase</keyword>
<dbReference type="InterPro" id="IPR001250">
    <property type="entry name" value="Man6P_Isoase-1"/>
</dbReference>
<feature type="binding site" evidence="9">
    <location>
        <position position="109"/>
    </location>
    <ligand>
        <name>Zn(2+)</name>
        <dbReference type="ChEBI" id="CHEBI:29105"/>
    </ligand>
</feature>
<keyword evidence="6 9" id="KW-0862">Zinc</keyword>
<keyword evidence="18" id="KW-1185">Reference proteome</keyword>
<gene>
    <name evidence="16" type="ORF">M513_07496</name>
    <name evidence="17" type="ORF">M514_07496</name>
</gene>
<dbReference type="InterPro" id="IPR046457">
    <property type="entry name" value="PMI_typeI_cat"/>
</dbReference>
<comment type="pathway">
    <text evidence="2 12">Nucleotide-sugar biosynthesis; GDP-alpha-D-mannose biosynthesis; alpha-D-mannose 1-phosphate from D-fructose 6-phosphate: step 1/2.</text>
</comment>
<keyword evidence="5 9" id="KW-0479">Metal-binding</keyword>
<name>A0A085NE59_9BILA</name>
<dbReference type="InterPro" id="IPR011051">
    <property type="entry name" value="RmlC_Cupin_sf"/>
</dbReference>
<dbReference type="Pfam" id="PF01238">
    <property type="entry name" value="PMI_typeI_C"/>
    <property type="match status" value="1"/>
</dbReference>
<evidence type="ECO:0000256" key="11">
    <source>
        <dbReference type="RuleBase" id="RU004189"/>
    </source>
</evidence>
<dbReference type="PANTHER" id="PTHR10309">
    <property type="entry name" value="MANNOSE-6-PHOSPHATE ISOMERASE"/>
    <property type="match status" value="1"/>
</dbReference>
<dbReference type="PROSITE" id="PS00966">
    <property type="entry name" value="PMI_I_2"/>
    <property type="match status" value="1"/>
</dbReference>
<dbReference type="PANTHER" id="PTHR10309:SF0">
    <property type="entry name" value="MANNOSE-6-PHOSPHATE ISOMERASE"/>
    <property type="match status" value="1"/>
</dbReference>
<comment type="cofactor">
    <cofactor evidence="9 10">
        <name>Zn(2+)</name>
        <dbReference type="ChEBI" id="CHEBI:29105"/>
    </cofactor>
    <text evidence="9 10">Binds 1 zinc ion per subunit.</text>
</comment>
<dbReference type="Gene3D" id="2.60.120.10">
    <property type="entry name" value="Jelly Rolls"/>
    <property type="match status" value="2"/>
</dbReference>
<evidence type="ECO:0000256" key="12">
    <source>
        <dbReference type="RuleBase" id="RU004248"/>
    </source>
</evidence>
<feature type="binding site" evidence="9">
    <location>
        <position position="134"/>
    </location>
    <ligand>
        <name>Zn(2+)</name>
        <dbReference type="ChEBI" id="CHEBI:29105"/>
    </ligand>
</feature>
<dbReference type="Proteomes" id="UP000030758">
    <property type="component" value="Unassembled WGS sequence"/>
</dbReference>
<dbReference type="GO" id="GO:0005829">
    <property type="term" value="C:cytosol"/>
    <property type="evidence" value="ECO:0007669"/>
    <property type="project" value="TreeGrafter"/>
</dbReference>
<feature type="binding site" evidence="9">
    <location>
        <position position="107"/>
    </location>
    <ligand>
        <name>Zn(2+)</name>
        <dbReference type="ChEBI" id="CHEBI:29105"/>
    </ligand>
</feature>
<dbReference type="EMBL" id="KL367511">
    <property type="protein sequence ID" value="KFD67755.1"/>
    <property type="molecule type" value="Genomic_DNA"/>
</dbReference>
<organism evidence="17">
    <name type="scientific">Trichuris suis</name>
    <name type="common">pig whipworm</name>
    <dbReference type="NCBI Taxonomy" id="68888"/>
    <lineage>
        <taxon>Eukaryota</taxon>
        <taxon>Metazoa</taxon>
        <taxon>Ecdysozoa</taxon>
        <taxon>Nematoda</taxon>
        <taxon>Enoplea</taxon>
        <taxon>Dorylaimia</taxon>
        <taxon>Trichinellida</taxon>
        <taxon>Trichuridae</taxon>
        <taxon>Trichuris</taxon>
    </lineage>
</organism>
<protein>
    <recommendedName>
        <fullName evidence="4 10">Mannose-6-phosphate isomerase</fullName>
        <ecNumber evidence="4 10">5.3.1.8</ecNumber>
    </recommendedName>
</protein>
<dbReference type="Pfam" id="PF20512">
    <property type="entry name" value="PMI_typeI_hel"/>
    <property type="match status" value="1"/>
</dbReference>
<evidence type="ECO:0000259" key="15">
    <source>
        <dbReference type="Pfam" id="PF20512"/>
    </source>
</evidence>
<dbReference type="UniPathway" id="UPA00126">
    <property type="reaction ID" value="UER00423"/>
</dbReference>
<dbReference type="NCBIfam" id="TIGR00218">
    <property type="entry name" value="manA"/>
    <property type="match status" value="1"/>
</dbReference>
<evidence type="ECO:0000313" key="16">
    <source>
        <dbReference type="EMBL" id="KFD51617.1"/>
    </source>
</evidence>
<feature type="active site" evidence="8">
    <location>
        <position position="291"/>
    </location>
</feature>
<dbReference type="EC" id="5.3.1.8" evidence="4 10"/>
<evidence type="ECO:0000256" key="8">
    <source>
        <dbReference type="PIRSR" id="PIRSR001480-1"/>
    </source>
</evidence>